<name>A0A0G0M328_UNCC2</name>
<dbReference type="STRING" id="1618345.UT18_C0007G0006"/>
<evidence type="ECO:0000313" key="4">
    <source>
        <dbReference type="Proteomes" id="UP000034207"/>
    </source>
</evidence>
<feature type="transmembrane region" description="Helical" evidence="2">
    <location>
        <begin position="20"/>
        <end position="37"/>
    </location>
</feature>
<feature type="compositionally biased region" description="Low complexity" evidence="1">
    <location>
        <begin position="600"/>
        <end position="610"/>
    </location>
</feature>
<evidence type="ECO:0000256" key="2">
    <source>
        <dbReference type="SAM" id="Phobius"/>
    </source>
</evidence>
<keyword evidence="2" id="KW-0472">Membrane</keyword>
<dbReference type="PATRIC" id="fig|1618345.3.peg.365"/>
<dbReference type="SUPFAM" id="SSF55486">
    <property type="entry name" value="Metalloproteases ('zincins'), catalytic domain"/>
    <property type="match status" value="2"/>
</dbReference>
<reference evidence="3 4" key="1">
    <citation type="journal article" date="2015" name="Nature">
        <title>rRNA introns, odd ribosomes, and small enigmatic genomes across a large radiation of phyla.</title>
        <authorList>
            <person name="Brown C.T."/>
            <person name="Hug L.A."/>
            <person name="Thomas B.C."/>
            <person name="Sharon I."/>
            <person name="Castelle C.J."/>
            <person name="Singh A."/>
            <person name="Wilkins M.J."/>
            <person name="Williams K.H."/>
            <person name="Banfield J.F."/>
        </authorList>
    </citation>
    <scope>NUCLEOTIDE SEQUENCE [LARGE SCALE GENOMIC DNA]</scope>
</reference>
<organism evidence="3 4">
    <name type="scientific">candidate division CPR2 bacterium GW2011_GWC2_39_10</name>
    <dbReference type="NCBI Taxonomy" id="1618345"/>
    <lineage>
        <taxon>Bacteria</taxon>
        <taxon>Bacteria division CPR2</taxon>
    </lineage>
</organism>
<feature type="region of interest" description="Disordered" evidence="1">
    <location>
        <begin position="580"/>
        <end position="650"/>
    </location>
</feature>
<dbReference type="Gene3D" id="2.60.40.10">
    <property type="entry name" value="Immunoglobulins"/>
    <property type="match status" value="1"/>
</dbReference>
<evidence type="ECO:0000313" key="3">
    <source>
        <dbReference type="EMBL" id="KKQ94750.1"/>
    </source>
</evidence>
<gene>
    <name evidence="3" type="ORF">UT18_C0007G0006</name>
</gene>
<dbReference type="EMBL" id="LBVV01000007">
    <property type="protein sequence ID" value="KKQ94750.1"/>
    <property type="molecule type" value="Genomic_DNA"/>
</dbReference>
<keyword evidence="2" id="KW-0812">Transmembrane</keyword>
<accession>A0A0G0M328</accession>
<keyword evidence="2" id="KW-1133">Transmembrane helix</keyword>
<dbReference type="InterPro" id="IPR013783">
    <property type="entry name" value="Ig-like_fold"/>
</dbReference>
<feature type="compositionally biased region" description="Polar residues" evidence="1">
    <location>
        <begin position="638"/>
        <end position="650"/>
    </location>
</feature>
<dbReference type="AlphaFoldDB" id="A0A0G0M328"/>
<protein>
    <submittedName>
        <fullName evidence="3">Peptidase M11 gametolysin</fullName>
    </submittedName>
</protein>
<evidence type="ECO:0000256" key="1">
    <source>
        <dbReference type="SAM" id="MobiDB-lite"/>
    </source>
</evidence>
<sequence>MNLWPKFNFIKGNPRFSRATIVSIATLLFLGGVYFVYNSLAATSNPAGESEYFANKPLEKMTMEMLKANSEEINAKIEKRDEKINNLRKITEDRKKLFKELVDTDPDQALKSAIPDKLKSKFPKEIQNSLETNATVEGKYEIYHADAKDPKQSRYMRYLISNDGKQYKINFAGNMPNIATGQKIKIKGKKIDNVVVADNSDNKGVEFLPLTGSAPATTDLVTAALLPDSQTSISSKKVLTLLINFQNDTSQPISADQYRQQTFTGATSANAAYKEMSYSKFQFVGKTRADGDIYGYYTIPFDSTKYDPNARTHNDWATAADNAAKNAGVDVTGYDSIMYVFPKSSAIYWWGLGSIGGSPNRVWCNGDYHYTLSAHELGHNLGWYHSSSTSCVDANNKRVTISNNCTTDEYGDPFDIMGGGAYHHMNVFQKGVVGWLGEPNTQTATSSGTYTIYPLNTASNNVQALRVPKERDSAGNITKYYYLEFRQPSAYDLYDSNHNSYQDVSMATKGALVHIASKYLKPVTEYGNAQRPLILDMTPATTSFYDAALTSGNSYRDDAAKFTIKTESATTSQLTVSVTFDASPTPAPTPVPTPTPTPTKAPTATVVITPTPTPTKTPTPSPTPVSTPTPTPSPTSTCTRSNPTISVTPASQWGSPGLQLSYTVSITNNDVRSSCTASNFKLASLTSSGWTISPSSEVFSLAPGAKADRTIAVAPPVSTISGFYAINFKVENSSDAKFNASISANYNISSADNIAPNIISYAPNEGKVLFGNSRTYVRVYAKDTSGIGKIEFFIDNQSKFTCINSISCSFMLYYNTLSSGNHKVRFEVTDKALVPNITKQEVTVTRK</sequence>
<feature type="compositionally biased region" description="Pro residues" evidence="1">
    <location>
        <begin position="585"/>
        <end position="599"/>
    </location>
</feature>
<comment type="caution">
    <text evidence="3">The sequence shown here is derived from an EMBL/GenBank/DDBJ whole genome shotgun (WGS) entry which is preliminary data.</text>
</comment>
<dbReference type="Proteomes" id="UP000034207">
    <property type="component" value="Unassembled WGS sequence"/>
</dbReference>
<proteinExistence type="predicted"/>
<feature type="compositionally biased region" description="Pro residues" evidence="1">
    <location>
        <begin position="611"/>
        <end position="633"/>
    </location>
</feature>